<dbReference type="InterPro" id="IPR000014">
    <property type="entry name" value="PAS"/>
</dbReference>
<keyword evidence="1" id="KW-0175">Coiled coil</keyword>
<dbReference type="EMBL" id="LNYL01000048">
    <property type="protein sequence ID" value="KTD24899.1"/>
    <property type="molecule type" value="Genomic_DNA"/>
</dbReference>
<dbReference type="CDD" id="cd00130">
    <property type="entry name" value="PAS"/>
    <property type="match status" value="1"/>
</dbReference>
<feature type="domain" description="PAS" evidence="2">
    <location>
        <begin position="89"/>
        <end position="155"/>
    </location>
</feature>
<organism evidence="3 4">
    <name type="scientific">Legionella maceachernii</name>
    <dbReference type="NCBI Taxonomy" id="466"/>
    <lineage>
        <taxon>Bacteria</taxon>
        <taxon>Pseudomonadati</taxon>
        <taxon>Pseudomonadota</taxon>
        <taxon>Gammaproteobacteria</taxon>
        <taxon>Legionellales</taxon>
        <taxon>Legionellaceae</taxon>
        <taxon>Legionella</taxon>
    </lineage>
</organism>
<dbReference type="RefSeq" id="WP_058453138.1">
    <property type="nucleotide sequence ID" value="NZ_CAAAIB010000014.1"/>
</dbReference>
<name>A0A0W0VXZ3_9GAMM</name>
<comment type="caution">
    <text evidence="3">The sequence shown here is derived from an EMBL/GenBank/DDBJ whole genome shotgun (WGS) entry which is preliminary data.</text>
</comment>
<dbReference type="Gene3D" id="3.30.450.20">
    <property type="entry name" value="PAS domain"/>
    <property type="match status" value="2"/>
</dbReference>
<dbReference type="SMART" id="SM00091">
    <property type="entry name" value="PAS"/>
    <property type="match status" value="1"/>
</dbReference>
<accession>A0A0W0VXZ3</accession>
<dbReference type="InterPro" id="IPR035965">
    <property type="entry name" value="PAS-like_dom_sf"/>
</dbReference>
<gene>
    <name evidence="3" type="ORF">Lmac_2436</name>
</gene>
<dbReference type="Pfam" id="PF13596">
    <property type="entry name" value="PAS_10"/>
    <property type="match status" value="1"/>
</dbReference>
<evidence type="ECO:0000259" key="2">
    <source>
        <dbReference type="SMART" id="SM00091"/>
    </source>
</evidence>
<keyword evidence="4" id="KW-1185">Reference proteome</keyword>
<reference evidence="3 4" key="1">
    <citation type="submission" date="2015-11" db="EMBL/GenBank/DDBJ databases">
        <title>Genomic analysis of 38 Legionella species identifies large and diverse effector repertoires.</title>
        <authorList>
            <person name="Burstein D."/>
            <person name="Amaro F."/>
            <person name="Zusman T."/>
            <person name="Lifshitz Z."/>
            <person name="Cohen O."/>
            <person name="Gilbert J.A."/>
            <person name="Pupko T."/>
            <person name="Shuman H.A."/>
            <person name="Segal G."/>
        </authorList>
    </citation>
    <scope>NUCLEOTIDE SEQUENCE [LARGE SCALE GENOMIC DNA]</scope>
    <source>
        <strain evidence="3 4">PX-1-G2-E2</strain>
    </source>
</reference>
<dbReference type="SUPFAM" id="SSF55785">
    <property type="entry name" value="PYP-like sensor domain (PAS domain)"/>
    <property type="match status" value="1"/>
</dbReference>
<dbReference type="AlphaFoldDB" id="A0A0W0VXZ3"/>
<dbReference type="InterPro" id="IPR013767">
    <property type="entry name" value="PAS_fold"/>
</dbReference>
<dbReference type="PATRIC" id="fig|466.6.peg.2592"/>
<evidence type="ECO:0000313" key="4">
    <source>
        <dbReference type="Proteomes" id="UP000054908"/>
    </source>
</evidence>
<dbReference type="GO" id="GO:0006355">
    <property type="term" value="P:regulation of DNA-templated transcription"/>
    <property type="evidence" value="ECO:0007669"/>
    <property type="project" value="InterPro"/>
</dbReference>
<proteinExistence type="predicted"/>
<feature type="coiled-coil region" evidence="1">
    <location>
        <begin position="70"/>
        <end position="97"/>
    </location>
</feature>
<dbReference type="Pfam" id="PF00989">
    <property type="entry name" value="PAS"/>
    <property type="match status" value="1"/>
</dbReference>
<dbReference type="STRING" id="466.Lmac_2436"/>
<sequence length="191" mass="22104">MGRPISHIVSNLQYDNLLHDAREVLHTLKPKSTEVQDKSDHWCVVRIIPYRTINNVIDGVVLTFINIHSQKMAENRLAALEEELKGLKNTEYALLNALDDLVVIINKDKQILFANDKFLSVFSLDRTKIINEPIFNLKIEWHIKNLDHLIDETLKGSESLLNREADIIPNRPNVVSMKYSRSMVLIYFKSK</sequence>
<protein>
    <submittedName>
        <fullName evidence="3">PAS fold protein</fullName>
    </submittedName>
</protein>
<evidence type="ECO:0000313" key="3">
    <source>
        <dbReference type="EMBL" id="KTD24899.1"/>
    </source>
</evidence>
<evidence type="ECO:0000256" key="1">
    <source>
        <dbReference type="SAM" id="Coils"/>
    </source>
</evidence>
<dbReference type="Proteomes" id="UP000054908">
    <property type="component" value="Unassembled WGS sequence"/>
</dbReference>